<dbReference type="Pfam" id="PF01850">
    <property type="entry name" value="PIN"/>
    <property type="match status" value="1"/>
</dbReference>
<dbReference type="EC" id="3.1.-.-" evidence="8"/>
<dbReference type="Gene3D" id="3.40.50.1010">
    <property type="entry name" value="5'-nuclease"/>
    <property type="match status" value="1"/>
</dbReference>
<evidence type="ECO:0000313" key="10">
    <source>
        <dbReference type="EMBL" id="KHE92700.1"/>
    </source>
</evidence>
<evidence type="ECO:0000256" key="1">
    <source>
        <dbReference type="ARBA" id="ARBA00001946"/>
    </source>
</evidence>
<accession>A0A0B0EPU9</accession>
<keyword evidence="8" id="KW-0800">Toxin</keyword>
<name>A0A0B0EPU9_9BACT</name>
<evidence type="ECO:0000256" key="7">
    <source>
        <dbReference type="ARBA" id="ARBA00038093"/>
    </source>
</evidence>
<gene>
    <name evidence="8" type="primary">vapC</name>
    <name evidence="10" type="ORF">SCABRO_01560</name>
</gene>
<dbReference type="InterPro" id="IPR022907">
    <property type="entry name" value="VapC_family"/>
</dbReference>
<dbReference type="PANTHER" id="PTHR33653:SF1">
    <property type="entry name" value="RIBONUCLEASE VAPC2"/>
    <property type="match status" value="1"/>
</dbReference>
<evidence type="ECO:0000256" key="5">
    <source>
        <dbReference type="ARBA" id="ARBA00022801"/>
    </source>
</evidence>
<comment type="caution">
    <text evidence="10">The sequence shown here is derived from an EMBL/GenBank/DDBJ whole genome shotgun (WGS) entry which is preliminary data.</text>
</comment>
<dbReference type="PATRIC" id="fig|237368.3.peg.1702"/>
<evidence type="ECO:0000256" key="2">
    <source>
        <dbReference type="ARBA" id="ARBA00022649"/>
    </source>
</evidence>
<evidence type="ECO:0000256" key="8">
    <source>
        <dbReference type="HAMAP-Rule" id="MF_00265"/>
    </source>
</evidence>
<keyword evidence="3 8" id="KW-0540">Nuclease</keyword>
<dbReference type="InterPro" id="IPR002716">
    <property type="entry name" value="PIN_dom"/>
</dbReference>
<protein>
    <recommendedName>
        <fullName evidence="8">Ribonuclease VapC</fullName>
        <shortName evidence="8">RNase VapC</shortName>
        <ecNumber evidence="8">3.1.-.-</ecNumber>
    </recommendedName>
    <alternativeName>
        <fullName evidence="8">Toxin VapC</fullName>
    </alternativeName>
</protein>
<dbReference type="CDD" id="cd18745">
    <property type="entry name" value="PIN_VapC4-5_FitB-like"/>
    <property type="match status" value="1"/>
</dbReference>
<dbReference type="GO" id="GO:0090729">
    <property type="term" value="F:toxin activity"/>
    <property type="evidence" value="ECO:0007669"/>
    <property type="project" value="UniProtKB-KW"/>
</dbReference>
<dbReference type="eggNOG" id="COG1487">
    <property type="taxonomic scope" value="Bacteria"/>
</dbReference>
<reference evidence="10 11" key="1">
    <citation type="submission" date="2014-10" db="EMBL/GenBank/DDBJ databases">
        <title>Draft genome of anammox bacterium scalindua brodae, obtained using differential coverage binning of sequence data from two enrichment reactors.</title>
        <authorList>
            <person name="Speth D.R."/>
            <person name="Russ L."/>
            <person name="Kartal B."/>
            <person name="Op den Camp H.J."/>
            <person name="Dutilh B.E."/>
            <person name="Jetten M.S."/>
        </authorList>
    </citation>
    <scope>NUCLEOTIDE SEQUENCE [LARGE SCALE GENOMIC DNA]</scope>
    <source>
        <strain evidence="10">RU1</strain>
    </source>
</reference>
<evidence type="ECO:0000259" key="9">
    <source>
        <dbReference type="Pfam" id="PF01850"/>
    </source>
</evidence>
<dbReference type="GO" id="GO:0016787">
    <property type="term" value="F:hydrolase activity"/>
    <property type="evidence" value="ECO:0007669"/>
    <property type="project" value="UniProtKB-KW"/>
</dbReference>
<dbReference type="SUPFAM" id="SSF88723">
    <property type="entry name" value="PIN domain-like"/>
    <property type="match status" value="1"/>
</dbReference>
<feature type="domain" description="PIN" evidence="9">
    <location>
        <begin position="3"/>
        <end position="124"/>
    </location>
</feature>
<evidence type="ECO:0000256" key="6">
    <source>
        <dbReference type="ARBA" id="ARBA00022842"/>
    </source>
</evidence>
<comment type="cofactor">
    <cofactor evidence="1 8">
        <name>Mg(2+)</name>
        <dbReference type="ChEBI" id="CHEBI:18420"/>
    </cofactor>
</comment>
<dbReference type="InterPro" id="IPR050556">
    <property type="entry name" value="Type_II_TA_system_RNase"/>
</dbReference>
<keyword evidence="2 8" id="KW-1277">Toxin-antitoxin system</keyword>
<dbReference type="PANTHER" id="PTHR33653">
    <property type="entry name" value="RIBONUCLEASE VAPC2"/>
    <property type="match status" value="1"/>
</dbReference>
<evidence type="ECO:0000313" key="11">
    <source>
        <dbReference type="Proteomes" id="UP000030652"/>
    </source>
</evidence>
<dbReference type="HAMAP" id="MF_00265">
    <property type="entry name" value="VapC_Nob1"/>
    <property type="match status" value="1"/>
</dbReference>
<feature type="binding site" evidence="8">
    <location>
        <position position="6"/>
    </location>
    <ligand>
        <name>Mg(2+)</name>
        <dbReference type="ChEBI" id="CHEBI:18420"/>
    </ligand>
</feature>
<keyword evidence="5 8" id="KW-0378">Hydrolase</keyword>
<keyword evidence="6 8" id="KW-0460">Magnesium</keyword>
<evidence type="ECO:0000256" key="4">
    <source>
        <dbReference type="ARBA" id="ARBA00022723"/>
    </source>
</evidence>
<proteinExistence type="inferred from homology"/>
<dbReference type="EMBL" id="JRYO01000102">
    <property type="protein sequence ID" value="KHE92700.1"/>
    <property type="molecule type" value="Genomic_DNA"/>
</dbReference>
<dbReference type="AlphaFoldDB" id="A0A0B0EPU9"/>
<keyword evidence="4 8" id="KW-0479">Metal-binding</keyword>
<feature type="binding site" evidence="8">
    <location>
        <position position="98"/>
    </location>
    <ligand>
        <name>Mg(2+)</name>
        <dbReference type="ChEBI" id="CHEBI:18420"/>
    </ligand>
</feature>
<dbReference type="InterPro" id="IPR029060">
    <property type="entry name" value="PIN-like_dom_sf"/>
</dbReference>
<organism evidence="10 11">
    <name type="scientific">Candidatus Scalindua brodae</name>
    <dbReference type="NCBI Taxonomy" id="237368"/>
    <lineage>
        <taxon>Bacteria</taxon>
        <taxon>Pseudomonadati</taxon>
        <taxon>Planctomycetota</taxon>
        <taxon>Candidatus Brocadiia</taxon>
        <taxon>Candidatus Brocadiales</taxon>
        <taxon>Candidatus Scalinduaceae</taxon>
        <taxon>Candidatus Scalindua</taxon>
    </lineage>
</organism>
<dbReference type="GO" id="GO:0000287">
    <property type="term" value="F:magnesium ion binding"/>
    <property type="evidence" value="ECO:0007669"/>
    <property type="project" value="UniProtKB-UniRule"/>
</dbReference>
<dbReference type="GO" id="GO:0004540">
    <property type="term" value="F:RNA nuclease activity"/>
    <property type="evidence" value="ECO:0007669"/>
    <property type="project" value="InterPro"/>
</dbReference>
<comment type="similarity">
    <text evidence="7 8">Belongs to the PINc/VapC protein family.</text>
</comment>
<comment type="function">
    <text evidence="8">Toxic component of a toxin-antitoxin (TA) system. An RNase.</text>
</comment>
<dbReference type="Proteomes" id="UP000030652">
    <property type="component" value="Unassembled WGS sequence"/>
</dbReference>
<evidence type="ECO:0000256" key="3">
    <source>
        <dbReference type="ARBA" id="ARBA00022722"/>
    </source>
</evidence>
<sequence>MTYLLDTNTCINYLNGTSEKIRNNLRSKQAEEINICSVVKGELFYGALKSAKPEKNLDKVRKFLDSFQSLPFDDTAAERYGEIRVKLEKTGTPIGPNDLFIAAIAVSNNKTLVTNNTREFRRVEGIKLEDWEEKDTS</sequence>